<proteinExistence type="predicted"/>
<dbReference type="PANTHER" id="PTHR14969">
    <property type="entry name" value="SPHINGOSINE-1-PHOSPHATE PHOSPHOHYDROLASE"/>
    <property type="match status" value="1"/>
</dbReference>
<keyword evidence="5" id="KW-1133">Transmembrane helix</keyword>
<sequence>MTATSRSAGSRLVRLDHALLRSTRRALGSTPAVPVAQGMSHFGEHALGWIALGTAGWLSGRRRADWVAGTAGVVAAHAAGVVVKRVVRRVRPQLEDVPALVATPSRLSFPSAHSCSTAAAAVGFAPMVGRAPMAGLTAAMLVSRVLLGVHYPSDVVSGAALGAGTATLVRRRLTRLEGRKA</sequence>
<dbReference type="OrthoDB" id="4333485at2"/>
<dbReference type="InterPro" id="IPR000326">
    <property type="entry name" value="PAP2/HPO"/>
</dbReference>
<protein>
    <submittedName>
        <fullName evidence="8">5'-phosphoribosyl-monophospho-decaprenol phosphatase</fullName>
    </submittedName>
</protein>
<comment type="subcellular location">
    <subcellularLocation>
        <location evidence="1">Cell membrane</location>
        <topology evidence="1">Multi-pass membrane protein</topology>
    </subcellularLocation>
</comment>
<evidence type="ECO:0000256" key="1">
    <source>
        <dbReference type="ARBA" id="ARBA00004651"/>
    </source>
</evidence>
<gene>
    <name evidence="8" type="ORF">SAMN05660991_01379</name>
</gene>
<dbReference type="PANTHER" id="PTHR14969:SF62">
    <property type="entry name" value="DECAPRENYLPHOSPHORYL-5-PHOSPHORIBOSE PHOSPHATASE RV3807C-RELATED"/>
    <property type="match status" value="1"/>
</dbReference>
<dbReference type="SMART" id="SM00014">
    <property type="entry name" value="acidPPc"/>
    <property type="match status" value="1"/>
</dbReference>
<feature type="domain" description="Phosphatidic acid phosphatase type 2/haloperoxidase" evidence="7">
    <location>
        <begin position="68"/>
        <end position="170"/>
    </location>
</feature>
<dbReference type="EMBL" id="FOEE01000003">
    <property type="protein sequence ID" value="SEO70572.1"/>
    <property type="molecule type" value="Genomic_DNA"/>
</dbReference>
<evidence type="ECO:0000313" key="8">
    <source>
        <dbReference type="EMBL" id="SEO70572.1"/>
    </source>
</evidence>
<reference evidence="9" key="1">
    <citation type="submission" date="2016-10" db="EMBL/GenBank/DDBJ databases">
        <authorList>
            <person name="Varghese N."/>
            <person name="Submissions S."/>
        </authorList>
    </citation>
    <scope>NUCLEOTIDE SEQUENCE [LARGE SCALE GENOMIC DNA]</scope>
    <source>
        <strain evidence="9">DSM 45413</strain>
    </source>
</reference>
<name>A0A1H8RW39_9ACTN</name>
<keyword evidence="3" id="KW-0812">Transmembrane</keyword>
<evidence type="ECO:0000256" key="5">
    <source>
        <dbReference type="ARBA" id="ARBA00022989"/>
    </source>
</evidence>
<dbReference type="GO" id="GO:0005886">
    <property type="term" value="C:plasma membrane"/>
    <property type="evidence" value="ECO:0007669"/>
    <property type="project" value="UniProtKB-SubCell"/>
</dbReference>
<evidence type="ECO:0000256" key="2">
    <source>
        <dbReference type="ARBA" id="ARBA00022475"/>
    </source>
</evidence>
<dbReference type="Pfam" id="PF01569">
    <property type="entry name" value="PAP2"/>
    <property type="match status" value="1"/>
</dbReference>
<keyword evidence="9" id="KW-1185">Reference proteome</keyword>
<evidence type="ECO:0000259" key="7">
    <source>
        <dbReference type="SMART" id="SM00014"/>
    </source>
</evidence>
<dbReference type="AlphaFoldDB" id="A0A1H8RW39"/>
<keyword evidence="6" id="KW-0472">Membrane</keyword>
<organism evidence="8 9">
    <name type="scientific">Trujillonella endophytica</name>
    <dbReference type="NCBI Taxonomy" id="673521"/>
    <lineage>
        <taxon>Bacteria</taxon>
        <taxon>Bacillati</taxon>
        <taxon>Actinomycetota</taxon>
        <taxon>Actinomycetes</taxon>
        <taxon>Geodermatophilales</taxon>
        <taxon>Geodermatophilaceae</taxon>
        <taxon>Trujillonella</taxon>
    </lineage>
</organism>
<keyword evidence="4" id="KW-0378">Hydrolase</keyword>
<dbReference type="GO" id="GO:0016787">
    <property type="term" value="F:hydrolase activity"/>
    <property type="evidence" value="ECO:0007669"/>
    <property type="project" value="UniProtKB-KW"/>
</dbReference>
<keyword evidence="2" id="KW-1003">Cell membrane</keyword>
<dbReference type="STRING" id="673521.SAMN05660991_01379"/>
<evidence type="ECO:0000256" key="4">
    <source>
        <dbReference type="ARBA" id="ARBA00022801"/>
    </source>
</evidence>
<evidence type="ECO:0000313" key="9">
    <source>
        <dbReference type="Proteomes" id="UP000198960"/>
    </source>
</evidence>
<dbReference type="Proteomes" id="UP000198960">
    <property type="component" value="Unassembled WGS sequence"/>
</dbReference>
<accession>A0A1H8RW39</accession>
<evidence type="ECO:0000256" key="3">
    <source>
        <dbReference type="ARBA" id="ARBA00022692"/>
    </source>
</evidence>
<dbReference type="SUPFAM" id="SSF48317">
    <property type="entry name" value="Acid phosphatase/Vanadium-dependent haloperoxidase"/>
    <property type="match status" value="1"/>
</dbReference>
<dbReference type="InterPro" id="IPR036938">
    <property type="entry name" value="PAP2/HPO_sf"/>
</dbReference>
<dbReference type="RefSeq" id="WP_091941446.1">
    <property type="nucleotide sequence ID" value="NZ_FOEE01000003.1"/>
</dbReference>
<evidence type="ECO:0000256" key="6">
    <source>
        <dbReference type="ARBA" id="ARBA00023136"/>
    </source>
</evidence>
<dbReference type="Gene3D" id="1.20.144.10">
    <property type="entry name" value="Phosphatidic acid phosphatase type 2/haloperoxidase"/>
    <property type="match status" value="1"/>
</dbReference>